<dbReference type="Proteomes" id="UP001268542">
    <property type="component" value="Unassembled WGS sequence"/>
</dbReference>
<name>A0ABU3PS87_9ACTN</name>
<gene>
    <name evidence="2" type="ORF">RDV89_03240</name>
</gene>
<protein>
    <submittedName>
        <fullName evidence="2">Uncharacterized protein</fullName>
    </submittedName>
</protein>
<feature type="transmembrane region" description="Helical" evidence="1">
    <location>
        <begin position="96"/>
        <end position="114"/>
    </location>
</feature>
<proteinExistence type="predicted"/>
<dbReference type="RefSeq" id="WP_315731248.1">
    <property type="nucleotide sequence ID" value="NZ_JAVYII010000001.1"/>
</dbReference>
<dbReference type="EMBL" id="JAVYII010000001">
    <property type="protein sequence ID" value="MDT9592063.1"/>
    <property type="molecule type" value="Genomic_DNA"/>
</dbReference>
<keyword evidence="1" id="KW-0812">Transmembrane</keyword>
<keyword evidence="1" id="KW-0472">Membrane</keyword>
<feature type="transmembrane region" description="Helical" evidence="1">
    <location>
        <begin position="38"/>
        <end position="62"/>
    </location>
</feature>
<evidence type="ECO:0000313" key="2">
    <source>
        <dbReference type="EMBL" id="MDT9592063.1"/>
    </source>
</evidence>
<feature type="transmembrane region" description="Helical" evidence="1">
    <location>
        <begin position="68"/>
        <end position="89"/>
    </location>
</feature>
<keyword evidence="1" id="KW-1133">Transmembrane helix</keyword>
<sequence>MSTPARPAPKKRKHLIDFDNPPVVSREAEARLTRVQQWVMSALLVTTALHLAAGLVVAAAAIDGHLDARVGLMVIAGLVGLLGMGIGLAIHQRSPLHPLLLLGLLPALAGIPWVF</sequence>
<accession>A0ABU3PS87</accession>
<reference evidence="2 3" key="1">
    <citation type="submission" date="2023-08" db="EMBL/GenBank/DDBJ databases">
        <title>Nocardioides seae sp. nov., a bacterium isolated from a soil.</title>
        <authorList>
            <person name="Wang X."/>
        </authorList>
    </citation>
    <scope>NUCLEOTIDE SEQUENCE [LARGE SCALE GENOMIC DNA]</scope>
    <source>
        <strain evidence="2 3">YZH12</strain>
    </source>
</reference>
<evidence type="ECO:0000313" key="3">
    <source>
        <dbReference type="Proteomes" id="UP001268542"/>
    </source>
</evidence>
<comment type="caution">
    <text evidence="2">The sequence shown here is derived from an EMBL/GenBank/DDBJ whole genome shotgun (WGS) entry which is preliminary data.</text>
</comment>
<evidence type="ECO:0000256" key="1">
    <source>
        <dbReference type="SAM" id="Phobius"/>
    </source>
</evidence>
<keyword evidence="3" id="KW-1185">Reference proteome</keyword>
<organism evidence="2 3">
    <name type="scientific">Nocardioides imazamoxiresistens</name>
    <dbReference type="NCBI Taxonomy" id="3231893"/>
    <lineage>
        <taxon>Bacteria</taxon>
        <taxon>Bacillati</taxon>
        <taxon>Actinomycetota</taxon>
        <taxon>Actinomycetes</taxon>
        <taxon>Propionibacteriales</taxon>
        <taxon>Nocardioidaceae</taxon>
        <taxon>Nocardioides</taxon>
    </lineage>
</organism>